<proteinExistence type="predicted"/>
<dbReference type="AlphaFoldDB" id="A0AAV2HNG5"/>
<dbReference type="Proteomes" id="UP001497497">
    <property type="component" value="Unassembled WGS sequence"/>
</dbReference>
<keyword evidence="2" id="KW-1133">Transmembrane helix</keyword>
<keyword evidence="4" id="KW-1185">Reference proteome</keyword>
<protein>
    <submittedName>
        <fullName evidence="3">Uncharacterized protein</fullName>
    </submittedName>
</protein>
<comment type="caution">
    <text evidence="3">The sequence shown here is derived from an EMBL/GenBank/DDBJ whole genome shotgun (WGS) entry which is preliminary data.</text>
</comment>
<evidence type="ECO:0000313" key="3">
    <source>
        <dbReference type="EMBL" id="CAL1535593.1"/>
    </source>
</evidence>
<gene>
    <name evidence="3" type="ORF">GSLYS_00009553001</name>
</gene>
<organism evidence="3 4">
    <name type="scientific">Lymnaea stagnalis</name>
    <name type="common">Great pond snail</name>
    <name type="synonym">Helix stagnalis</name>
    <dbReference type="NCBI Taxonomy" id="6523"/>
    <lineage>
        <taxon>Eukaryota</taxon>
        <taxon>Metazoa</taxon>
        <taxon>Spiralia</taxon>
        <taxon>Lophotrochozoa</taxon>
        <taxon>Mollusca</taxon>
        <taxon>Gastropoda</taxon>
        <taxon>Heterobranchia</taxon>
        <taxon>Euthyneura</taxon>
        <taxon>Panpulmonata</taxon>
        <taxon>Hygrophila</taxon>
        <taxon>Lymnaeoidea</taxon>
        <taxon>Lymnaeidae</taxon>
        <taxon>Lymnaea</taxon>
    </lineage>
</organism>
<evidence type="ECO:0000256" key="2">
    <source>
        <dbReference type="SAM" id="Phobius"/>
    </source>
</evidence>
<feature type="region of interest" description="Disordered" evidence="1">
    <location>
        <begin position="201"/>
        <end position="271"/>
    </location>
</feature>
<sequence length="660" mass="74010">MSVRRNKRIILEDRISFDRGLPTHDSGTKNALVTDSSTKNALVTDSGTKNALVTDSGTKNALVTDSGTKNALNGSDKATAQTNRFVKFTGENSDVGNSNRSKSRMFGCNGDELHGYVPDPVPTHTGQDNSSLSFKEMIDLMSIPNIMDLMGFRCFNFCFRFFPPLMFLRWTLDFWLILCEATLALLTDHNRVAYTRLQEPKKAAAGEDGKSGCQKQRFDSDGRSGQSKMGTRAPRDDSKKSRRTTPAGNVTCNGPRVSTPRIGGVTDTERNPTVVAHSNGRHHASPGQDKTATSVYNGFPQAGSHRDEGTRQQRSLSHGLGVVVLCCRLFLLYLIMTCVMPVVRRAVIFLSHLSFMMHTLAGLDEFDDQDEKNQRVFLYKHLLRQLPAWLGKDVAPGSVRQIRPEEWLIGHVVVRGIREMSKFPCLRSNFLATIAKRSRRLSVMETAKAIVMQIQEESFIDLPSYLASDQEYEEDQDSSYVHSDASSSEEECDTEESLDEEAIDLLVSLCEHSDYKPICRDVLRLNCASPKDCPKKDMAQQKILRLMDLLKVQEQEPTTVKTVEEPIMEDPTMEDPTMEEPTMEDPPMEEPTMEYLTMEERAVDEPTIEEPMTEQPAVDLASLGENAEEKTVLNYETLTSTHPIYERTISAPGDDYNRTT</sequence>
<evidence type="ECO:0000256" key="1">
    <source>
        <dbReference type="SAM" id="MobiDB-lite"/>
    </source>
</evidence>
<keyword evidence="2" id="KW-0812">Transmembrane</keyword>
<accession>A0AAV2HNG5</accession>
<feature type="compositionally biased region" description="Basic and acidic residues" evidence="1">
    <location>
        <begin position="201"/>
        <end position="222"/>
    </location>
</feature>
<feature type="transmembrane region" description="Helical" evidence="2">
    <location>
        <begin position="320"/>
        <end position="343"/>
    </location>
</feature>
<dbReference type="EMBL" id="CAXITT010000206">
    <property type="protein sequence ID" value="CAL1535593.1"/>
    <property type="molecule type" value="Genomic_DNA"/>
</dbReference>
<feature type="compositionally biased region" description="Acidic residues" evidence="1">
    <location>
        <begin position="487"/>
        <end position="498"/>
    </location>
</feature>
<keyword evidence="2" id="KW-0472">Membrane</keyword>
<feature type="region of interest" description="Disordered" evidence="1">
    <location>
        <begin position="476"/>
        <end position="498"/>
    </location>
</feature>
<reference evidence="3 4" key="1">
    <citation type="submission" date="2024-04" db="EMBL/GenBank/DDBJ databases">
        <authorList>
            <consortium name="Genoscope - CEA"/>
            <person name="William W."/>
        </authorList>
    </citation>
    <scope>NUCLEOTIDE SEQUENCE [LARGE SCALE GENOMIC DNA]</scope>
</reference>
<name>A0AAV2HNG5_LYMST</name>
<evidence type="ECO:0000313" key="4">
    <source>
        <dbReference type="Proteomes" id="UP001497497"/>
    </source>
</evidence>